<reference evidence="1 2" key="1">
    <citation type="journal article" date="2016" name="Nat. Commun.">
        <title>Thousands of microbial genomes shed light on interconnected biogeochemical processes in an aquifer system.</title>
        <authorList>
            <person name="Anantharaman K."/>
            <person name="Brown C.T."/>
            <person name="Hug L.A."/>
            <person name="Sharon I."/>
            <person name="Castelle C.J."/>
            <person name="Probst A.J."/>
            <person name="Thomas B.C."/>
            <person name="Singh A."/>
            <person name="Wilkins M.J."/>
            <person name="Karaoz U."/>
            <person name="Brodie E.L."/>
            <person name="Williams K.H."/>
            <person name="Hubbard S.S."/>
            <person name="Banfield J.F."/>
        </authorList>
    </citation>
    <scope>NUCLEOTIDE SEQUENCE [LARGE SCALE GENOMIC DNA]</scope>
</reference>
<organism evidence="1 2">
    <name type="scientific">Candidatus Daviesbacteria bacterium RIFCSPHIGHO2_02_FULL_36_13</name>
    <dbReference type="NCBI Taxonomy" id="1797768"/>
    <lineage>
        <taxon>Bacteria</taxon>
        <taxon>Candidatus Daviesiibacteriota</taxon>
    </lineage>
</organism>
<dbReference type="EMBL" id="MFCV01000019">
    <property type="protein sequence ID" value="OGE32903.1"/>
    <property type="molecule type" value="Genomic_DNA"/>
</dbReference>
<proteinExistence type="predicted"/>
<name>A0A1F5JW81_9BACT</name>
<accession>A0A1F5JW81</accession>
<dbReference type="AlphaFoldDB" id="A0A1F5JW81"/>
<dbReference type="Proteomes" id="UP000176902">
    <property type="component" value="Unassembled WGS sequence"/>
</dbReference>
<gene>
    <name evidence="1" type="ORF">A3C59_01725</name>
</gene>
<comment type="caution">
    <text evidence="1">The sequence shown here is derived from an EMBL/GenBank/DDBJ whole genome shotgun (WGS) entry which is preliminary data.</text>
</comment>
<protein>
    <submittedName>
        <fullName evidence="1">Uncharacterized protein</fullName>
    </submittedName>
</protein>
<evidence type="ECO:0000313" key="2">
    <source>
        <dbReference type="Proteomes" id="UP000176902"/>
    </source>
</evidence>
<evidence type="ECO:0000313" key="1">
    <source>
        <dbReference type="EMBL" id="OGE32903.1"/>
    </source>
</evidence>
<sequence>MEIDPGIRSLHYRVHIDNITPDLVKEVVAEGVIFERDPFSNLVEIVYDGTSLIFDKDVTQRGEMFAVAMDQYLLEKGFAMSPLRF</sequence>